<organism evidence="1">
    <name type="scientific">marine sediment metagenome</name>
    <dbReference type="NCBI Taxonomy" id="412755"/>
    <lineage>
        <taxon>unclassified sequences</taxon>
        <taxon>metagenomes</taxon>
        <taxon>ecological metagenomes</taxon>
    </lineage>
</organism>
<sequence>MQDEMGEMKVYIPFPDPLRVDLDDGPVFKVFPAIGWKAVHIYHSPPKVVLESLVCWLFKFNGEWEADGLVAADFVDKANSMSGFHIYIHEDDITDELRAAWDSHAQKGDSDAAQH</sequence>
<comment type="caution">
    <text evidence="1">The sequence shown here is derived from an EMBL/GenBank/DDBJ whole genome shotgun (WGS) entry which is preliminary data.</text>
</comment>
<dbReference type="EMBL" id="LAZR01007357">
    <property type="protein sequence ID" value="KKM85774.1"/>
    <property type="molecule type" value="Genomic_DNA"/>
</dbReference>
<dbReference type="AlphaFoldDB" id="A0A0F9KU04"/>
<gene>
    <name evidence="1" type="ORF">LCGC14_1285570</name>
</gene>
<accession>A0A0F9KU04</accession>
<proteinExistence type="predicted"/>
<protein>
    <submittedName>
        <fullName evidence="1">Uncharacterized protein</fullName>
    </submittedName>
</protein>
<evidence type="ECO:0000313" key="1">
    <source>
        <dbReference type="EMBL" id="KKM85774.1"/>
    </source>
</evidence>
<reference evidence="1" key="1">
    <citation type="journal article" date="2015" name="Nature">
        <title>Complex archaea that bridge the gap between prokaryotes and eukaryotes.</title>
        <authorList>
            <person name="Spang A."/>
            <person name="Saw J.H."/>
            <person name="Jorgensen S.L."/>
            <person name="Zaremba-Niedzwiedzka K."/>
            <person name="Martijn J."/>
            <person name="Lind A.E."/>
            <person name="van Eijk R."/>
            <person name="Schleper C."/>
            <person name="Guy L."/>
            <person name="Ettema T.J."/>
        </authorList>
    </citation>
    <scope>NUCLEOTIDE SEQUENCE</scope>
</reference>
<name>A0A0F9KU04_9ZZZZ</name>